<dbReference type="SUPFAM" id="SSF56784">
    <property type="entry name" value="HAD-like"/>
    <property type="match status" value="1"/>
</dbReference>
<dbReference type="RefSeq" id="WP_074256958.1">
    <property type="nucleotide sequence ID" value="NZ_FSRL01000001.1"/>
</dbReference>
<accession>A0A1N6H2D2</accession>
<dbReference type="EMBL" id="FSRL01000001">
    <property type="protein sequence ID" value="SIO13835.1"/>
    <property type="molecule type" value="Genomic_DNA"/>
</dbReference>
<name>A0A1N6H2D2_9RHOB</name>
<dbReference type="InterPro" id="IPR006439">
    <property type="entry name" value="HAD-SF_hydro_IA"/>
</dbReference>
<organism evidence="5 6">
    <name type="scientific">Vannielia litorea</name>
    <dbReference type="NCBI Taxonomy" id="1217970"/>
    <lineage>
        <taxon>Bacteria</taxon>
        <taxon>Pseudomonadati</taxon>
        <taxon>Pseudomonadota</taxon>
        <taxon>Alphaproteobacteria</taxon>
        <taxon>Rhodobacterales</taxon>
        <taxon>Paracoccaceae</taxon>
        <taxon>Vannielia</taxon>
    </lineage>
</organism>
<comment type="catalytic activity">
    <reaction evidence="1">
        <text>2-phosphoglycolate + H2O = glycolate + phosphate</text>
        <dbReference type="Rhea" id="RHEA:14369"/>
        <dbReference type="ChEBI" id="CHEBI:15377"/>
        <dbReference type="ChEBI" id="CHEBI:29805"/>
        <dbReference type="ChEBI" id="CHEBI:43474"/>
        <dbReference type="ChEBI" id="CHEBI:58033"/>
        <dbReference type="EC" id="3.1.3.18"/>
    </reaction>
</comment>
<keyword evidence="6" id="KW-1185">Reference proteome</keyword>
<dbReference type="SFLD" id="SFLDG01129">
    <property type="entry name" value="C1.5:_HAD__Beta-PGM__Phosphata"/>
    <property type="match status" value="1"/>
</dbReference>
<dbReference type="Gene3D" id="1.10.150.240">
    <property type="entry name" value="Putative phosphatase, domain 2"/>
    <property type="match status" value="1"/>
</dbReference>
<dbReference type="Gene3D" id="3.40.50.1000">
    <property type="entry name" value="HAD superfamily/HAD-like"/>
    <property type="match status" value="1"/>
</dbReference>
<evidence type="ECO:0000313" key="6">
    <source>
        <dbReference type="Proteomes" id="UP000184932"/>
    </source>
</evidence>
<evidence type="ECO:0000256" key="2">
    <source>
        <dbReference type="ARBA" id="ARBA00004818"/>
    </source>
</evidence>
<reference evidence="6" key="1">
    <citation type="submission" date="2016-11" db="EMBL/GenBank/DDBJ databases">
        <authorList>
            <person name="Varghese N."/>
            <person name="Submissions S."/>
        </authorList>
    </citation>
    <scope>NUCLEOTIDE SEQUENCE [LARGE SCALE GENOMIC DNA]</scope>
    <source>
        <strain evidence="6">DSM 29440</strain>
    </source>
</reference>
<evidence type="ECO:0000313" key="5">
    <source>
        <dbReference type="EMBL" id="SIO13835.1"/>
    </source>
</evidence>
<evidence type="ECO:0000256" key="1">
    <source>
        <dbReference type="ARBA" id="ARBA00000830"/>
    </source>
</evidence>
<comment type="similarity">
    <text evidence="3">Belongs to the HAD-like hydrolase superfamily. CbbY/CbbZ/Gph/YieH family.</text>
</comment>
<proteinExistence type="inferred from homology"/>
<dbReference type="InterPro" id="IPR023198">
    <property type="entry name" value="PGP-like_dom2"/>
</dbReference>
<dbReference type="GO" id="GO:0008967">
    <property type="term" value="F:phosphoglycolate phosphatase activity"/>
    <property type="evidence" value="ECO:0007669"/>
    <property type="project" value="UniProtKB-EC"/>
</dbReference>
<evidence type="ECO:0000256" key="3">
    <source>
        <dbReference type="ARBA" id="ARBA00006171"/>
    </source>
</evidence>
<dbReference type="OrthoDB" id="9797743at2"/>
<dbReference type="PRINTS" id="PR00413">
    <property type="entry name" value="HADHALOGNASE"/>
</dbReference>
<dbReference type="PANTHER" id="PTHR43434">
    <property type="entry name" value="PHOSPHOGLYCOLATE PHOSPHATASE"/>
    <property type="match status" value="1"/>
</dbReference>
<dbReference type="AlphaFoldDB" id="A0A1N6H2D2"/>
<dbReference type="Pfam" id="PF00702">
    <property type="entry name" value="Hydrolase"/>
    <property type="match status" value="1"/>
</dbReference>
<dbReference type="InterPro" id="IPR036412">
    <property type="entry name" value="HAD-like_sf"/>
</dbReference>
<dbReference type="SFLD" id="SFLDS00003">
    <property type="entry name" value="Haloacid_Dehalogenase"/>
    <property type="match status" value="1"/>
</dbReference>
<dbReference type="InterPro" id="IPR023214">
    <property type="entry name" value="HAD_sf"/>
</dbReference>
<dbReference type="Proteomes" id="UP000184932">
    <property type="component" value="Unassembled WGS sequence"/>
</dbReference>
<dbReference type="InterPro" id="IPR050155">
    <property type="entry name" value="HAD-like_hydrolase_sf"/>
</dbReference>
<comment type="pathway">
    <text evidence="2">Organic acid metabolism; glycolate biosynthesis; glycolate from 2-phosphoglycolate: step 1/1.</text>
</comment>
<dbReference type="GO" id="GO:0006281">
    <property type="term" value="P:DNA repair"/>
    <property type="evidence" value="ECO:0007669"/>
    <property type="project" value="TreeGrafter"/>
</dbReference>
<dbReference type="NCBIfam" id="TIGR01509">
    <property type="entry name" value="HAD-SF-IA-v3"/>
    <property type="match status" value="1"/>
</dbReference>
<protein>
    <recommendedName>
        <fullName evidence="4">phosphoglycolate phosphatase</fullName>
        <ecNumber evidence="4">3.1.3.18</ecNumber>
    </recommendedName>
</protein>
<gene>
    <name evidence="5" type="ORF">SAMN05444002_3005</name>
</gene>
<evidence type="ECO:0000256" key="4">
    <source>
        <dbReference type="ARBA" id="ARBA00013078"/>
    </source>
</evidence>
<dbReference type="STRING" id="1217970.SAMN05444002_3005"/>
<sequence length="218" mass="23031">MTLELVIFDCDGVLVDSEGPLSELVVADLATRGFVVSAEDFHDRFTGGTMKDVDRRLREAGAALPEGWVPFIYERIFARMAAGVEMTEGAVALIDWLEARGVAVAVASNGPMQKMRGSLGPSGLLERLGARVFSAHDHGTAKPEPGLLLLAAEAAGVAPARAVMVDDSPVGHWAARDAGMGFFGYVEHGNAAKMEAEGVALVHSMAGLRARLEEMLDG</sequence>
<dbReference type="GO" id="GO:0005829">
    <property type="term" value="C:cytosol"/>
    <property type="evidence" value="ECO:0007669"/>
    <property type="project" value="TreeGrafter"/>
</dbReference>
<dbReference type="EC" id="3.1.3.18" evidence="4"/>
<dbReference type="PANTHER" id="PTHR43434:SF1">
    <property type="entry name" value="PHOSPHOGLYCOLATE PHOSPHATASE"/>
    <property type="match status" value="1"/>
</dbReference>